<dbReference type="PANTHER" id="PTHR30472">
    <property type="entry name" value="FERRIC ENTEROBACTIN TRANSPORT SYSTEM PERMEASE PROTEIN"/>
    <property type="match status" value="1"/>
</dbReference>
<sequence length="341" mass="36592">MKTPMVWFFIALALLSVFGGLFFGAAELSVEEIYHCVTRHCSQSVNEIIFWQVRVPRVAVGFLVGAGLAVAGATLQNVYHNGLADPYLFGVVSGAGLGASIATLLFTGSATVESEILSGLASIPFSIALPLSAFLGAFFAVIIVQILASKLFGNRTEQLLLAGVAVSFMLSALSHFILFSAEPFAANKVIFWLLGSLARAEMWFVWIMLPVVSISVVVLWLFGRHMDAMLLGDESAKALGVRVNLMRMGVLIICAALTSCIVAYCGGIGFVGLMIPHIVRNWLGVTTRILILGCVLVGGVFLVWIDVLARVLVENQEIPIGIITSAIGSVFFLLALNKVRR</sequence>
<dbReference type="InterPro" id="IPR037294">
    <property type="entry name" value="ABC_BtuC-like"/>
</dbReference>
<feature type="transmembrane region" description="Helical" evidence="8">
    <location>
        <begin position="318"/>
        <end position="336"/>
    </location>
</feature>
<dbReference type="PANTHER" id="PTHR30472:SF67">
    <property type="entry name" value="PERMEASE OF ABC TRANSPORTER-RELATED"/>
    <property type="match status" value="1"/>
</dbReference>
<feature type="transmembrane region" description="Helical" evidence="8">
    <location>
        <begin position="160"/>
        <end position="181"/>
    </location>
</feature>
<feature type="transmembrane region" description="Helical" evidence="8">
    <location>
        <begin position="58"/>
        <end position="75"/>
    </location>
</feature>
<gene>
    <name evidence="9" type="ORF">GCM10009114_08870</name>
</gene>
<evidence type="ECO:0000256" key="2">
    <source>
        <dbReference type="ARBA" id="ARBA00007935"/>
    </source>
</evidence>
<feature type="transmembrane region" description="Helical" evidence="8">
    <location>
        <begin position="202"/>
        <end position="222"/>
    </location>
</feature>
<keyword evidence="3" id="KW-0813">Transport</keyword>
<feature type="transmembrane region" description="Helical" evidence="8">
    <location>
        <begin position="87"/>
        <end position="106"/>
    </location>
</feature>
<comment type="caution">
    <text evidence="9">The sequence shown here is derived from an EMBL/GenBank/DDBJ whole genome shotgun (WGS) entry which is preliminary data.</text>
</comment>
<keyword evidence="6 8" id="KW-1133">Transmembrane helix</keyword>
<keyword evidence="10" id="KW-1185">Reference proteome</keyword>
<dbReference type="InterPro" id="IPR000522">
    <property type="entry name" value="ABC_transptr_permease_BtuC"/>
</dbReference>
<evidence type="ECO:0000256" key="7">
    <source>
        <dbReference type="ARBA" id="ARBA00023136"/>
    </source>
</evidence>
<dbReference type="SUPFAM" id="SSF81345">
    <property type="entry name" value="ABC transporter involved in vitamin B12 uptake, BtuC"/>
    <property type="match status" value="1"/>
</dbReference>
<evidence type="ECO:0000256" key="6">
    <source>
        <dbReference type="ARBA" id="ARBA00022989"/>
    </source>
</evidence>
<dbReference type="Gene3D" id="1.10.3470.10">
    <property type="entry name" value="ABC transporter involved in vitamin B12 uptake, BtuC"/>
    <property type="match status" value="1"/>
</dbReference>
<keyword evidence="4" id="KW-1003">Cell membrane</keyword>
<evidence type="ECO:0000256" key="4">
    <source>
        <dbReference type="ARBA" id="ARBA00022475"/>
    </source>
</evidence>
<feature type="transmembrane region" description="Helical" evidence="8">
    <location>
        <begin position="287"/>
        <end position="312"/>
    </location>
</feature>
<evidence type="ECO:0000256" key="5">
    <source>
        <dbReference type="ARBA" id="ARBA00022692"/>
    </source>
</evidence>
<evidence type="ECO:0000313" key="10">
    <source>
        <dbReference type="Proteomes" id="UP001500359"/>
    </source>
</evidence>
<proteinExistence type="inferred from homology"/>
<evidence type="ECO:0000256" key="3">
    <source>
        <dbReference type="ARBA" id="ARBA00022448"/>
    </source>
</evidence>
<dbReference type="RefSeq" id="WP_343856933.1">
    <property type="nucleotide sequence ID" value="NZ_BAAAFD010000002.1"/>
</dbReference>
<feature type="transmembrane region" description="Helical" evidence="8">
    <location>
        <begin position="250"/>
        <end position="275"/>
    </location>
</feature>
<keyword evidence="7 8" id="KW-0472">Membrane</keyword>
<evidence type="ECO:0000256" key="1">
    <source>
        <dbReference type="ARBA" id="ARBA00004651"/>
    </source>
</evidence>
<dbReference type="Proteomes" id="UP001500359">
    <property type="component" value="Unassembled WGS sequence"/>
</dbReference>
<comment type="similarity">
    <text evidence="2">Belongs to the binding-protein-dependent transport system permease family. FecCD subfamily.</text>
</comment>
<protein>
    <submittedName>
        <fullName evidence="9">Iron ABC transporter permease</fullName>
    </submittedName>
</protein>
<organism evidence="9 10">
    <name type="scientific">Aliiglaciecola litoralis</name>
    <dbReference type="NCBI Taxonomy" id="582857"/>
    <lineage>
        <taxon>Bacteria</taxon>
        <taxon>Pseudomonadati</taxon>
        <taxon>Pseudomonadota</taxon>
        <taxon>Gammaproteobacteria</taxon>
        <taxon>Alteromonadales</taxon>
        <taxon>Alteromonadaceae</taxon>
        <taxon>Aliiglaciecola</taxon>
    </lineage>
</organism>
<keyword evidence="5 8" id="KW-0812">Transmembrane</keyword>
<evidence type="ECO:0000313" key="9">
    <source>
        <dbReference type="EMBL" id="GAA0854147.1"/>
    </source>
</evidence>
<dbReference type="Pfam" id="PF01032">
    <property type="entry name" value="FecCD"/>
    <property type="match status" value="1"/>
</dbReference>
<comment type="subcellular location">
    <subcellularLocation>
        <location evidence="1">Cell membrane</location>
        <topology evidence="1">Multi-pass membrane protein</topology>
    </subcellularLocation>
</comment>
<evidence type="ECO:0000256" key="8">
    <source>
        <dbReference type="SAM" id="Phobius"/>
    </source>
</evidence>
<feature type="transmembrane region" description="Helical" evidence="8">
    <location>
        <begin position="127"/>
        <end position="148"/>
    </location>
</feature>
<name>A0ABN1LF84_9ALTE</name>
<feature type="transmembrane region" description="Helical" evidence="8">
    <location>
        <begin position="6"/>
        <end position="25"/>
    </location>
</feature>
<reference evidence="9 10" key="1">
    <citation type="journal article" date="2019" name="Int. J. Syst. Evol. Microbiol.">
        <title>The Global Catalogue of Microorganisms (GCM) 10K type strain sequencing project: providing services to taxonomists for standard genome sequencing and annotation.</title>
        <authorList>
            <consortium name="The Broad Institute Genomics Platform"/>
            <consortium name="The Broad Institute Genome Sequencing Center for Infectious Disease"/>
            <person name="Wu L."/>
            <person name="Ma J."/>
        </authorList>
    </citation>
    <scope>NUCLEOTIDE SEQUENCE [LARGE SCALE GENOMIC DNA]</scope>
    <source>
        <strain evidence="9 10">JCM 15896</strain>
    </source>
</reference>
<dbReference type="EMBL" id="BAAAFD010000002">
    <property type="protein sequence ID" value="GAA0854147.1"/>
    <property type="molecule type" value="Genomic_DNA"/>
</dbReference>
<accession>A0ABN1LF84</accession>
<dbReference type="CDD" id="cd06550">
    <property type="entry name" value="TM_ABC_iron-siderophores_like"/>
    <property type="match status" value="1"/>
</dbReference>